<keyword evidence="1" id="KW-1133">Transmembrane helix</keyword>
<gene>
    <name evidence="2" type="ORF">IFO69_10485</name>
</gene>
<keyword evidence="1" id="KW-0812">Transmembrane</keyword>
<protein>
    <submittedName>
        <fullName evidence="2">Uncharacterized protein</fullName>
    </submittedName>
</protein>
<evidence type="ECO:0000313" key="3">
    <source>
        <dbReference type="Proteomes" id="UP000647133"/>
    </source>
</evidence>
<organism evidence="2 3">
    <name type="scientific">Echinicola arenosa</name>
    <dbReference type="NCBI Taxonomy" id="2774144"/>
    <lineage>
        <taxon>Bacteria</taxon>
        <taxon>Pseudomonadati</taxon>
        <taxon>Bacteroidota</taxon>
        <taxon>Cytophagia</taxon>
        <taxon>Cytophagales</taxon>
        <taxon>Cyclobacteriaceae</taxon>
        <taxon>Echinicola</taxon>
    </lineage>
</organism>
<keyword evidence="1" id="KW-0472">Membrane</keyword>
<name>A0ABR9AK88_9BACT</name>
<proteinExistence type="predicted"/>
<dbReference type="RefSeq" id="WP_192010059.1">
    <property type="nucleotide sequence ID" value="NZ_JACYTQ010000003.1"/>
</dbReference>
<feature type="transmembrane region" description="Helical" evidence="1">
    <location>
        <begin position="12"/>
        <end position="29"/>
    </location>
</feature>
<evidence type="ECO:0000313" key="2">
    <source>
        <dbReference type="EMBL" id="MBD8489172.1"/>
    </source>
</evidence>
<keyword evidence="3" id="KW-1185">Reference proteome</keyword>
<accession>A0ABR9AK88</accession>
<dbReference type="Proteomes" id="UP000647133">
    <property type="component" value="Unassembled WGS sequence"/>
</dbReference>
<evidence type="ECO:0000256" key="1">
    <source>
        <dbReference type="SAM" id="Phobius"/>
    </source>
</evidence>
<dbReference type="EMBL" id="JACYTQ010000003">
    <property type="protein sequence ID" value="MBD8489172.1"/>
    <property type="molecule type" value="Genomic_DNA"/>
</dbReference>
<reference evidence="2 3" key="1">
    <citation type="submission" date="2020-09" db="EMBL/GenBank/DDBJ databases">
        <title>Echinicola sp. CAU 1574 isolated from sand of Sido Beach.</title>
        <authorList>
            <person name="Kim W."/>
        </authorList>
    </citation>
    <scope>NUCLEOTIDE SEQUENCE [LARGE SCALE GENOMIC DNA]</scope>
    <source>
        <strain evidence="2 3">CAU 1574</strain>
    </source>
</reference>
<sequence>MDQLTIPEISETVVSFLLAVITYLLKLLVHEIKQMKRDQLELRDMFIWLKAEQQNIREWLDSQIKEIKTDE</sequence>
<comment type="caution">
    <text evidence="2">The sequence shown here is derived from an EMBL/GenBank/DDBJ whole genome shotgun (WGS) entry which is preliminary data.</text>
</comment>